<evidence type="ECO:0000313" key="1">
    <source>
        <dbReference type="EMBL" id="TFK64434.1"/>
    </source>
</evidence>
<dbReference type="Proteomes" id="UP000308600">
    <property type="component" value="Unassembled WGS sequence"/>
</dbReference>
<accession>A0ACD3AFP0</accession>
<proteinExistence type="predicted"/>
<keyword evidence="2" id="KW-1185">Reference proteome</keyword>
<evidence type="ECO:0000313" key="2">
    <source>
        <dbReference type="Proteomes" id="UP000308600"/>
    </source>
</evidence>
<protein>
    <submittedName>
        <fullName evidence="1">Uncharacterized protein</fullName>
    </submittedName>
</protein>
<sequence>MSSKHPHNAQHNLGPQTPFNPIPYFNSHGEIVYSEQWDARAQQVPIAFPALSTSKPFFTAPICRRFGSRGQPRLCMHYACGTTLPLDYSHPLCVHCQAAASLPHSPPHAHVSTTQPSALPAEQSRPKSNTHAVARKLPPPAAEKVQQVDAIHDATMKEIELGYPEEEKFLPPPQISNGTGPLISAEPSYLPGIPFPKPTQGVIIRTCSNKGCDRLVQHDSKSARCIRCLRKAWSTYNRSCDAPIRPTQELAKPPEVLRTDTFHSPQLSSGTFPTTDFTKGTPEAQTIPDSELYRTMPAMSKNVIESDHDNLQQNESRLSPRQDVEFSNLNDSTSSCDEEPLSLVMEKRAIDAKVTVPTRLTIRLPLHAIRAALAIPRCTFGHCQAELPIGYRWKCCVLCRAWRRLHQNRRSQMKGKRREPDYRDIASTKSGGDTAGMTVIPGARLCPVRQCAHIIPPASDYKWKRCHFCRRDGAEPIGVDDESTEQTPTWKTAIPKSKKHCVNQDCGYLINAYDSASVCSQCQRRLAEQKESVCPTPISAKAFPEYQSLSTLAVTLRNYLNQFFEAQSVYNIYGTLNTPRNPTKFIFTGEFSMVALGFEVVQKRDESIQAIIATRKEIERVCSLSFHRKSLVTLQHDSITMKFSCPCIRPISGEGILPQPPPPREMQGELEISLLPDRSHRFFPGHRHLLRFSLVG</sequence>
<name>A0ACD3AFP0_9AGAR</name>
<organism evidence="1 2">
    <name type="scientific">Pluteus cervinus</name>
    <dbReference type="NCBI Taxonomy" id="181527"/>
    <lineage>
        <taxon>Eukaryota</taxon>
        <taxon>Fungi</taxon>
        <taxon>Dikarya</taxon>
        <taxon>Basidiomycota</taxon>
        <taxon>Agaricomycotina</taxon>
        <taxon>Agaricomycetes</taxon>
        <taxon>Agaricomycetidae</taxon>
        <taxon>Agaricales</taxon>
        <taxon>Pluteineae</taxon>
        <taxon>Pluteaceae</taxon>
        <taxon>Pluteus</taxon>
    </lineage>
</organism>
<dbReference type="EMBL" id="ML208474">
    <property type="protein sequence ID" value="TFK64434.1"/>
    <property type="molecule type" value="Genomic_DNA"/>
</dbReference>
<gene>
    <name evidence="1" type="ORF">BDN72DRAFT_264750</name>
</gene>
<reference evidence="1 2" key="1">
    <citation type="journal article" date="2019" name="Nat. Ecol. Evol.">
        <title>Megaphylogeny resolves global patterns of mushroom evolution.</title>
        <authorList>
            <person name="Varga T."/>
            <person name="Krizsan K."/>
            <person name="Foldi C."/>
            <person name="Dima B."/>
            <person name="Sanchez-Garcia M."/>
            <person name="Sanchez-Ramirez S."/>
            <person name="Szollosi G.J."/>
            <person name="Szarkandi J.G."/>
            <person name="Papp V."/>
            <person name="Albert L."/>
            <person name="Andreopoulos W."/>
            <person name="Angelini C."/>
            <person name="Antonin V."/>
            <person name="Barry K.W."/>
            <person name="Bougher N.L."/>
            <person name="Buchanan P."/>
            <person name="Buyck B."/>
            <person name="Bense V."/>
            <person name="Catcheside P."/>
            <person name="Chovatia M."/>
            <person name="Cooper J."/>
            <person name="Damon W."/>
            <person name="Desjardin D."/>
            <person name="Finy P."/>
            <person name="Geml J."/>
            <person name="Haridas S."/>
            <person name="Hughes K."/>
            <person name="Justo A."/>
            <person name="Karasinski D."/>
            <person name="Kautmanova I."/>
            <person name="Kiss B."/>
            <person name="Kocsube S."/>
            <person name="Kotiranta H."/>
            <person name="LaButti K.M."/>
            <person name="Lechner B.E."/>
            <person name="Liimatainen K."/>
            <person name="Lipzen A."/>
            <person name="Lukacs Z."/>
            <person name="Mihaltcheva S."/>
            <person name="Morgado L.N."/>
            <person name="Niskanen T."/>
            <person name="Noordeloos M.E."/>
            <person name="Ohm R.A."/>
            <person name="Ortiz-Santana B."/>
            <person name="Ovrebo C."/>
            <person name="Racz N."/>
            <person name="Riley R."/>
            <person name="Savchenko A."/>
            <person name="Shiryaev A."/>
            <person name="Soop K."/>
            <person name="Spirin V."/>
            <person name="Szebenyi C."/>
            <person name="Tomsovsky M."/>
            <person name="Tulloss R.E."/>
            <person name="Uehling J."/>
            <person name="Grigoriev I.V."/>
            <person name="Vagvolgyi C."/>
            <person name="Papp T."/>
            <person name="Martin F.M."/>
            <person name="Miettinen O."/>
            <person name="Hibbett D.S."/>
            <person name="Nagy L.G."/>
        </authorList>
    </citation>
    <scope>NUCLEOTIDE SEQUENCE [LARGE SCALE GENOMIC DNA]</scope>
    <source>
        <strain evidence="1 2">NL-1719</strain>
    </source>
</reference>